<comment type="subcellular location">
    <subcellularLocation>
        <location evidence="1">Cytoplasm</location>
    </subcellularLocation>
</comment>
<dbReference type="InterPro" id="IPR026151">
    <property type="entry name" value="Maspardin"/>
</dbReference>
<accession>A0A7S3GYW1</accession>
<sequence>MEQGRITLMESNGETMVPDELRRQLRQLYPGARLAQLKAGGDFPYLSRPDEATLFVEVHMRGVGVYPHGATPGPGDLPAGRELPLAAPALAEASASYTAGLEPSVGVWRDEPHVDARSARREQWTNPFEDDLL</sequence>
<dbReference type="EMBL" id="HBIC01018070">
    <property type="protein sequence ID" value="CAE0280188.1"/>
    <property type="molecule type" value="Transcribed_RNA"/>
</dbReference>
<proteinExistence type="predicted"/>
<gene>
    <name evidence="3" type="ORF">SELO1098_LOCUS9021</name>
</gene>
<dbReference type="GO" id="GO:0005737">
    <property type="term" value="C:cytoplasm"/>
    <property type="evidence" value="ECO:0007669"/>
    <property type="project" value="UniProtKB-SubCell"/>
</dbReference>
<protein>
    <submittedName>
        <fullName evidence="3">Uncharacterized protein</fullName>
    </submittedName>
</protein>
<keyword evidence="2" id="KW-0963">Cytoplasm</keyword>
<name>A0A7S3GYW1_9STRA</name>
<evidence type="ECO:0000256" key="1">
    <source>
        <dbReference type="ARBA" id="ARBA00004496"/>
    </source>
</evidence>
<dbReference type="AlphaFoldDB" id="A0A7S3GYW1"/>
<organism evidence="3">
    <name type="scientific">Spumella elongata</name>
    <dbReference type="NCBI Taxonomy" id="89044"/>
    <lineage>
        <taxon>Eukaryota</taxon>
        <taxon>Sar</taxon>
        <taxon>Stramenopiles</taxon>
        <taxon>Ochrophyta</taxon>
        <taxon>Chrysophyceae</taxon>
        <taxon>Chromulinales</taxon>
        <taxon>Chromulinaceae</taxon>
        <taxon>Spumella</taxon>
    </lineage>
</organism>
<evidence type="ECO:0000313" key="3">
    <source>
        <dbReference type="EMBL" id="CAE0280188.1"/>
    </source>
</evidence>
<dbReference type="PANTHER" id="PTHR15913">
    <property type="entry name" value="ACID CLUSTER PROTEIN 33"/>
    <property type="match status" value="1"/>
</dbReference>
<dbReference type="PANTHER" id="PTHR15913:SF0">
    <property type="entry name" value="MASPARDIN"/>
    <property type="match status" value="1"/>
</dbReference>
<reference evidence="3" key="1">
    <citation type="submission" date="2021-01" db="EMBL/GenBank/DDBJ databases">
        <authorList>
            <person name="Corre E."/>
            <person name="Pelletier E."/>
            <person name="Niang G."/>
            <person name="Scheremetjew M."/>
            <person name="Finn R."/>
            <person name="Kale V."/>
            <person name="Holt S."/>
            <person name="Cochrane G."/>
            <person name="Meng A."/>
            <person name="Brown T."/>
            <person name="Cohen L."/>
        </authorList>
    </citation>
    <scope>NUCLEOTIDE SEQUENCE</scope>
    <source>
        <strain evidence="3">CCAP 955/1</strain>
    </source>
</reference>
<evidence type="ECO:0000256" key="2">
    <source>
        <dbReference type="ARBA" id="ARBA00022490"/>
    </source>
</evidence>